<sequence length="224" mass="25816">MLNEHLDRIYGNFQEYREANADSFPNEFGGCVAIFCNPLTFNPRGSLFRSLVNEDNVWIAVGCHPKKVKFLNKRTLQQLNECIRMPQVVAVGEIGLDYSGMFHLEAEIQKDVFRTQIKLALDVSKPIVIHCRDAEEDCFSILKAECPLNWLIHLHCYMLDFEHAQKWLDTFPNLYIGLTPKVTYKNAFDVHDTARKIPLTRLVLESDAPYFIPSIVSKFSISFL</sequence>
<evidence type="ECO:0000256" key="1">
    <source>
        <dbReference type="ARBA" id="ARBA00009275"/>
    </source>
</evidence>
<dbReference type="SUPFAM" id="SSF51556">
    <property type="entry name" value="Metallo-dependent hydrolases"/>
    <property type="match status" value="1"/>
</dbReference>
<keyword evidence="4" id="KW-1185">Reference proteome</keyword>
<dbReference type="PANTHER" id="PTHR46363">
    <property type="entry name" value="DEOXYRIBONUCLEASE TATDN2-RELATED"/>
    <property type="match status" value="1"/>
</dbReference>
<dbReference type="InterPro" id="IPR018228">
    <property type="entry name" value="DNase_TatD-rel_CS"/>
</dbReference>
<dbReference type="PROSITE" id="PS01090">
    <property type="entry name" value="TATD_2"/>
    <property type="match status" value="1"/>
</dbReference>
<evidence type="ECO:0000313" key="3">
    <source>
        <dbReference type="EMBL" id="CAE1177002.1"/>
    </source>
</evidence>
<dbReference type="InterPro" id="IPR001130">
    <property type="entry name" value="TatD-like"/>
</dbReference>
<dbReference type="GO" id="GO:0016788">
    <property type="term" value="F:hydrolase activity, acting on ester bonds"/>
    <property type="evidence" value="ECO:0007669"/>
    <property type="project" value="InterPro"/>
</dbReference>
<comment type="similarity">
    <text evidence="1">Belongs to the metallo-dependent hydrolases superfamily. TatD-type hydrolase family.</text>
</comment>
<dbReference type="CDD" id="cd01310">
    <property type="entry name" value="TatD_DNAse"/>
    <property type="match status" value="1"/>
</dbReference>
<proteinExistence type="inferred from homology"/>
<dbReference type="Pfam" id="PF01026">
    <property type="entry name" value="TatD_DNase"/>
    <property type="match status" value="1"/>
</dbReference>
<evidence type="ECO:0000313" key="4">
    <source>
        <dbReference type="Proteomes" id="UP000597762"/>
    </source>
</evidence>
<accession>A0A812BF34</accession>
<name>A0A812BF34_ACAPH</name>
<evidence type="ECO:0000256" key="2">
    <source>
        <dbReference type="ARBA" id="ARBA00022801"/>
    </source>
</evidence>
<gene>
    <name evidence="3" type="ORF">SPHA_14423</name>
</gene>
<dbReference type="PANTHER" id="PTHR46363:SF1">
    <property type="entry name" value="DEOXYRIBONUCLEASE TATDN2-RELATED"/>
    <property type="match status" value="1"/>
</dbReference>
<dbReference type="AlphaFoldDB" id="A0A812BF34"/>
<dbReference type="Gene3D" id="3.20.20.140">
    <property type="entry name" value="Metal-dependent hydrolases"/>
    <property type="match status" value="1"/>
</dbReference>
<dbReference type="Proteomes" id="UP000597762">
    <property type="component" value="Unassembled WGS sequence"/>
</dbReference>
<reference evidence="3" key="1">
    <citation type="submission" date="2021-01" db="EMBL/GenBank/DDBJ databases">
        <authorList>
            <person name="Li R."/>
            <person name="Bekaert M."/>
        </authorList>
    </citation>
    <scope>NUCLEOTIDE SEQUENCE</scope>
    <source>
        <strain evidence="3">Farmed</strain>
    </source>
</reference>
<dbReference type="InterPro" id="IPR032466">
    <property type="entry name" value="Metal_Hydrolase"/>
</dbReference>
<dbReference type="EC" id="3.1.21.-" evidence="3"/>
<dbReference type="OrthoDB" id="9980814at2759"/>
<comment type="caution">
    <text evidence="3">The sequence shown here is derived from an EMBL/GenBank/DDBJ whole genome shotgun (WGS) entry which is preliminary data.</text>
</comment>
<organism evidence="3 4">
    <name type="scientific">Acanthosepion pharaonis</name>
    <name type="common">Pharaoh cuttlefish</name>
    <name type="synonym">Sepia pharaonis</name>
    <dbReference type="NCBI Taxonomy" id="158019"/>
    <lineage>
        <taxon>Eukaryota</taxon>
        <taxon>Metazoa</taxon>
        <taxon>Spiralia</taxon>
        <taxon>Lophotrochozoa</taxon>
        <taxon>Mollusca</taxon>
        <taxon>Cephalopoda</taxon>
        <taxon>Coleoidea</taxon>
        <taxon>Decapodiformes</taxon>
        <taxon>Sepiida</taxon>
        <taxon>Sepiina</taxon>
        <taxon>Sepiidae</taxon>
        <taxon>Acanthosepion</taxon>
    </lineage>
</organism>
<keyword evidence="2 3" id="KW-0378">Hydrolase</keyword>
<dbReference type="EMBL" id="CAHIKZ030000492">
    <property type="protein sequence ID" value="CAE1177002.1"/>
    <property type="molecule type" value="Genomic_DNA"/>
</dbReference>
<protein>
    <submittedName>
        <fullName evidence="3">TatD</fullName>
        <ecNumber evidence="3">3.1.21.-</ecNumber>
    </submittedName>
</protein>